<feature type="compositionally biased region" description="Basic and acidic residues" evidence="1">
    <location>
        <begin position="61"/>
        <end position="73"/>
    </location>
</feature>
<proteinExistence type="predicted"/>
<dbReference type="AlphaFoldDB" id="A0AAN6JRX1"/>
<reference evidence="2" key="1">
    <citation type="journal article" date="2023" name="PhytoFront">
        <title>Draft Genome Resources of Seven Strains of Tilletia horrida, Causal Agent of Kernel Smut of Rice.</title>
        <authorList>
            <person name="Khanal S."/>
            <person name="Antony Babu S."/>
            <person name="Zhou X.G."/>
        </authorList>
    </citation>
    <scope>NUCLEOTIDE SEQUENCE</scope>
    <source>
        <strain evidence="2">TX6</strain>
    </source>
</reference>
<dbReference type="Proteomes" id="UP001176517">
    <property type="component" value="Unassembled WGS sequence"/>
</dbReference>
<protein>
    <recommendedName>
        <fullName evidence="4">DUF1168-domain-containing protein</fullName>
    </recommendedName>
</protein>
<organism evidence="2 3">
    <name type="scientific">Tilletia horrida</name>
    <dbReference type="NCBI Taxonomy" id="155126"/>
    <lineage>
        <taxon>Eukaryota</taxon>
        <taxon>Fungi</taxon>
        <taxon>Dikarya</taxon>
        <taxon>Basidiomycota</taxon>
        <taxon>Ustilaginomycotina</taxon>
        <taxon>Exobasidiomycetes</taxon>
        <taxon>Tilletiales</taxon>
        <taxon>Tilletiaceae</taxon>
        <taxon>Tilletia</taxon>
    </lineage>
</organism>
<feature type="compositionally biased region" description="Basic and acidic residues" evidence="1">
    <location>
        <begin position="97"/>
        <end position="114"/>
    </location>
</feature>
<dbReference type="GO" id="GO:0003725">
    <property type="term" value="F:double-stranded RNA binding"/>
    <property type="evidence" value="ECO:0007669"/>
    <property type="project" value="InterPro"/>
</dbReference>
<feature type="compositionally biased region" description="Low complexity" evidence="1">
    <location>
        <begin position="1"/>
        <end position="19"/>
    </location>
</feature>
<evidence type="ECO:0008006" key="4">
    <source>
        <dbReference type="Google" id="ProtNLM"/>
    </source>
</evidence>
<dbReference type="InterPro" id="IPR009548">
    <property type="entry name" value="Prkrip1"/>
</dbReference>
<dbReference type="GO" id="GO:0019901">
    <property type="term" value="F:protein kinase binding"/>
    <property type="evidence" value="ECO:0007669"/>
    <property type="project" value="TreeGrafter"/>
</dbReference>
<evidence type="ECO:0000313" key="3">
    <source>
        <dbReference type="Proteomes" id="UP001176517"/>
    </source>
</evidence>
<dbReference type="GO" id="GO:0004860">
    <property type="term" value="F:protein kinase inhibitor activity"/>
    <property type="evidence" value="ECO:0007669"/>
    <property type="project" value="TreeGrafter"/>
</dbReference>
<feature type="compositionally biased region" description="Acidic residues" evidence="1">
    <location>
        <begin position="217"/>
        <end position="229"/>
    </location>
</feature>
<feature type="region of interest" description="Disordered" evidence="1">
    <location>
        <begin position="1"/>
        <end position="229"/>
    </location>
</feature>
<gene>
    <name evidence="2" type="ORF">OC846_003244</name>
</gene>
<evidence type="ECO:0000256" key="1">
    <source>
        <dbReference type="SAM" id="MobiDB-lite"/>
    </source>
</evidence>
<dbReference type="EMBL" id="JAPDMZ010000075">
    <property type="protein sequence ID" value="KAK0551529.1"/>
    <property type="molecule type" value="Genomic_DNA"/>
</dbReference>
<dbReference type="GO" id="GO:0005730">
    <property type="term" value="C:nucleolus"/>
    <property type="evidence" value="ECO:0007669"/>
    <property type="project" value="TreeGrafter"/>
</dbReference>
<accession>A0AAN6JRX1</accession>
<feature type="compositionally biased region" description="Low complexity" evidence="1">
    <location>
        <begin position="115"/>
        <end position="131"/>
    </location>
</feature>
<name>A0AAN6JRX1_9BASI</name>
<feature type="compositionally biased region" description="Basic and acidic residues" evidence="1">
    <location>
        <begin position="162"/>
        <end position="173"/>
    </location>
</feature>
<dbReference type="Pfam" id="PF06658">
    <property type="entry name" value="DUF1168"/>
    <property type="match status" value="1"/>
</dbReference>
<evidence type="ECO:0000313" key="2">
    <source>
        <dbReference type="EMBL" id="KAK0551529.1"/>
    </source>
</evidence>
<dbReference type="PANTHER" id="PTHR13507:SF0">
    <property type="entry name" value="PRKR-INTERACTING PROTEIN 1"/>
    <property type="match status" value="1"/>
</dbReference>
<keyword evidence="3" id="KW-1185">Reference proteome</keyword>
<dbReference type="PANTHER" id="PTHR13507">
    <property type="entry name" value="PRKR-INTERACTING PROTEIN 1"/>
    <property type="match status" value="1"/>
</dbReference>
<comment type="caution">
    <text evidence="2">The sequence shown here is derived from an EMBL/GenBank/DDBJ whole genome shotgun (WGS) entry which is preliminary data.</text>
</comment>
<feature type="compositionally biased region" description="Basic residues" evidence="1">
    <location>
        <begin position="134"/>
        <end position="150"/>
    </location>
</feature>
<sequence>MAAEGSSSSLSATAPTSYADDQDRSSLPRSKRALSPASQHAAHLAKLMANPAKPVHIPGPAKEKEMRAPRETMKNVSGSSAGAGSGEFHVYKHARRREYERIKLMEDKEAKEQQRAQFSEAQQAAAAASDAKTNKNKARRDKKKEAKRKAASSSGSGGGGEESGRAGKPRNGEEGAEPQAKRIRIGQAAAVSLETGEDRGGAASGGAALKFKRRIEEDDDEEDEEEDGE</sequence>